<organism evidence="1 2">
    <name type="scientific">Danio rerio</name>
    <name type="common">Zebrafish</name>
    <name type="synonym">Brachydanio rerio</name>
    <dbReference type="NCBI Taxonomy" id="7955"/>
    <lineage>
        <taxon>Eukaryota</taxon>
        <taxon>Metazoa</taxon>
        <taxon>Chordata</taxon>
        <taxon>Craniata</taxon>
        <taxon>Vertebrata</taxon>
        <taxon>Euteleostomi</taxon>
        <taxon>Actinopterygii</taxon>
        <taxon>Neopterygii</taxon>
        <taxon>Teleostei</taxon>
        <taxon>Ostariophysi</taxon>
        <taxon>Cypriniformes</taxon>
        <taxon>Danionidae</taxon>
        <taxon>Danioninae</taxon>
        <taxon>Danio</taxon>
    </lineage>
</organism>
<keyword evidence="1" id="KW-1185">Reference proteome</keyword>
<name>A0AC58JJ05_DANRE</name>
<accession>A0AC58JJ05</accession>
<evidence type="ECO:0000313" key="2">
    <source>
        <dbReference type="RefSeq" id="XP_073806466.1"/>
    </source>
</evidence>
<protein>
    <submittedName>
        <fullName evidence="2">DNA polymerase iota isoform X1</fullName>
    </submittedName>
</protein>
<gene>
    <name evidence="2" type="primary">poli</name>
    <name evidence="2" type="synonym">wu:fc27h11</name>
    <name evidence="2" type="synonym">zgc:110185</name>
</gene>
<proteinExistence type="predicted"/>
<dbReference type="RefSeq" id="XP_073806466.1">
    <property type="nucleotide sequence ID" value="XM_073950365.1"/>
</dbReference>
<sequence length="710" mass="79517">MDSDEEEDNNDWERSLESDILETEGSSTDRVSLTSQRVILHFDLDCFYAQVEMIRNPALRTKPLGIQQKYIIVTSNYVARELGVNKLMSVTDAVEKCPQLVLVKGEDLTHYREMSYKVTELLMSYCPLVERLGFDENFMDVTEMVEKRIKETRISDLSFNGHVYNHESVVVDEENIRLAVGSVIAAEMRQAIFSTLGLTGCAGVASNKLLAKLVSGSFKPNQQTTLLPHSTAELMSSLTGLIKVPGIGYKTREKLKALGLVNVRDLQLYPLSDLVKEFGEMNAKRIQNLACGIDDSPVTPAGPPQSLSDEDSFKKMSTLEEVLKKIEELLINLTERMHKDGRQPHTLRLTIRKYTVTNRWFNRESRQCPIPNHTGLKITGGSSEAVPQLLSLSMKLFHKMVDPHQPFHLTLLNVCFSNLQAKSSSKSSIASFFTHKSPSTTQIPSQQVDSDLCESVATSHFTQADVLHKNDKAWKPVKNTSISPTQTQSTSVNPKSSLSPRQPVSEHSQHANINIRPPCLSSAPKKTLHFKLPPNVDADVFKLLPEHIQMELMSSFKKGDSVYRPADTEDVDPEHQPTFASRQPKTPKPCESAVNVCTNSASNPHELSQNFSSPQSIPEFSSELVMVTESDDIPHSTQAIQPEVPANVDPYVFSQLPADVQRELLTEWRQQRPVLKIPSKHSHKSSNSRDRKTSTKGSQCNNILKYFKPN</sequence>
<reference evidence="2" key="1">
    <citation type="submission" date="2025-08" db="UniProtKB">
        <authorList>
            <consortium name="RefSeq"/>
        </authorList>
    </citation>
    <scope>IDENTIFICATION</scope>
    <source>
        <strain evidence="2">Tuebingen</strain>
        <tissue evidence="2">Fibroblasts and whole tissue</tissue>
    </source>
</reference>
<evidence type="ECO:0000313" key="1">
    <source>
        <dbReference type="Proteomes" id="UP000000437"/>
    </source>
</evidence>
<dbReference type="Proteomes" id="UP000000437">
    <property type="component" value="Chromosome 5"/>
</dbReference>